<gene>
    <name evidence="2" type="ORF">KK078_24760</name>
</gene>
<organism evidence="2 3">
    <name type="scientific">Dawidia soli</name>
    <dbReference type="NCBI Taxonomy" id="2782352"/>
    <lineage>
        <taxon>Bacteria</taxon>
        <taxon>Pseudomonadati</taxon>
        <taxon>Bacteroidota</taxon>
        <taxon>Cytophagia</taxon>
        <taxon>Cytophagales</taxon>
        <taxon>Chryseotaleaceae</taxon>
        <taxon>Dawidia</taxon>
    </lineage>
</organism>
<dbReference type="EMBL" id="JAHESC010000048">
    <property type="protein sequence ID" value="MBT1689796.1"/>
    <property type="molecule type" value="Genomic_DNA"/>
</dbReference>
<evidence type="ECO:0000313" key="3">
    <source>
        <dbReference type="Proteomes" id="UP001319180"/>
    </source>
</evidence>
<dbReference type="RefSeq" id="WP_254093019.1">
    <property type="nucleotide sequence ID" value="NZ_JAHESC010000048.1"/>
</dbReference>
<keyword evidence="3" id="KW-1185">Reference proteome</keyword>
<sequence>MKIHSLLYPIPLLAAIAISLAFLPGHNEPWTADQLLAPSDLAHTLQTSDAVQPVIYSVGPGAVIKGSIDIGPTQQKENLKKLEEKLGSLPKDSPIVIYCGCCPFNKCPNIRPAFTLLNDMGFKNHKLLNLSQNVKTNWIDQGYPVNE</sequence>
<evidence type="ECO:0000313" key="2">
    <source>
        <dbReference type="EMBL" id="MBT1689796.1"/>
    </source>
</evidence>
<dbReference type="Proteomes" id="UP001319180">
    <property type="component" value="Unassembled WGS sequence"/>
</dbReference>
<dbReference type="InterPro" id="IPR036873">
    <property type="entry name" value="Rhodanese-like_dom_sf"/>
</dbReference>
<comment type="caution">
    <text evidence="2">The sequence shown here is derived from an EMBL/GenBank/DDBJ whole genome shotgun (WGS) entry which is preliminary data.</text>
</comment>
<name>A0AAP2GJV9_9BACT</name>
<dbReference type="AlphaFoldDB" id="A0AAP2GJV9"/>
<protein>
    <submittedName>
        <fullName evidence="2">Rhodanese-like domain-containing protein</fullName>
    </submittedName>
</protein>
<evidence type="ECO:0000259" key="1">
    <source>
        <dbReference type="PROSITE" id="PS50206"/>
    </source>
</evidence>
<accession>A0AAP2GJV9</accession>
<dbReference type="InterPro" id="IPR001763">
    <property type="entry name" value="Rhodanese-like_dom"/>
</dbReference>
<feature type="domain" description="Rhodanese" evidence="1">
    <location>
        <begin position="79"/>
        <end position="147"/>
    </location>
</feature>
<reference evidence="2 3" key="1">
    <citation type="submission" date="2021-05" db="EMBL/GenBank/DDBJ databases">
        <title>A Polyphasic approach of four new species of the genus Ohtaekwangia: Ohtaekwangia histidinii sp. nov., Ohtaekwangia cretensis sp. nov., Ohtaekwangia indiensis sp. nov., Ohtaekwangia reichenbachii sp. nov. from diverse environment.</title>
        <authorList>
            <person name="Octaviana S."/>
        </authorList>
    </citation>
    <scope>NUCLEOTIDE SEQUENCE [LARGE SCALE GENOMIC DNA]</scope>
    <source>
        <strain evidence="2 3">PWU37</strain>
    </source>
</reference>
<dbReference type="Gene3D" id="3.40.250.10">
    <property type="entry name" value="Rhodanese-like domain"/>
    <property type="match status" value="1"/>
</dbReference>
<dbReference type="SUPFAM" id="SSF52821">
    <property type="entry name" value="Rhodanese/Cell cycle control phosphatase"/>
    <property type="match status" value="1"/>
</dbReference>
<proteinExistence type="predicted"/>
<dbReference type="PROSITE" id="PS50206">
    <property type="entry name" value="RHODANESE_3"/>
    <property type="match status" value="1"/>
</dbReference>